<evidence type="ECO:0000256" key="5">
    <source>
        <dbReference type="ARBA" id="ARBA00022692"/>
    </source>
</evidence>
<evidence type="ECO:0000313" key="12">
    <source>
        <dbReference type="Proteomes" id="UP000235015"/>
    </source>
</evidence>
<keyword evidence="11" id="KW-0969">Cilium</keyword>
<protein>
    <recommendedName>
        <fullName evidence="3 9">Flagellar biosynthetic protein FliR</fullName>
    </recommendedName>
</protein>
<evidence type="ECO:0000256" key="1">
    <source>
        <dbReference type="ARBA" id="ARBA00002578"/>
    </source>
</evidence>
<comment type="similarity">
    <text evidence="2 10">Belongs to the FliR/MopE/SpaR family.</text>
</comment>
<dbReference type="NCBIfam" id="TIGR01400">
    <property type="entry name" value="fliR"/>
    <property type="match status" value="1"/>
</dbReference>
<comment type="caution">
    <text evidence="11">The sequence shown here is derived from an EMBL/GenBank/DDBJ whole genome shotgun (WGS) entry which is preliminary data.</text>
</comment>
<evidence type="ECO:0000256" key="4">
    <source>
        <dbReference type="ARBA" id="ARBA00022475"/>
    </source>
</evidence>
<keyword evidence="8 10" id="KW-0975">Bacterial flagellum</keyword>
<dbReference type="Proteomes" id="UP000235015">
    <property type="component" value="Unassembled WGS sequence"/>
</dbReference>
<evidence type="ECO:0000256" key="7">
    <source>
        <dbReference type="ARBA" id="ARBA00023136"/>
    </source>
</evidence>
<name>A0A2N6CS21_9GAMM</name>
<dbReference type="STRING" id="1111735.GCA_000428045_03196"/>
<evidence type="ECO:0000256" key="9">
    <source>
        <dbReference type="NCBIfam" id="TIGR01400"/>
    </source>
</evidence>
<accession>A0A2N6CS21</accession>
<dbReference type="GO" id="GO:0006605">
    <property type="term" value="P:protein targeting"/>
    <property type="evidence" value="ECO:0007669"/>
    <property type="project" value="UniProtKB-UniRule"/>
</dbReference>
<feature type="transmembrane region" description="Helical" evidence="10">
    <location>
        <begin position="70"/>
        <end position="88"/>
    </location>
</feature>
<comment type="subcellular location">
    <subcellularLocation>
        <location evidence="10">Cell membrane</location>
        <topology evidence="10">Multi-pass membrane protein</topology>
    </subcellularLocation>
    <subcellularLocation>
        <location evidence="10">Bacterial flagellum basal body</location>
    </subcellularLocation>
</comment>
<dbReference type="AlphaFoldDB" id="A0A2N6CS21"/>
<dbReference type="EMBL" id="PKUN01000030">
    <property type="protein sequence ID" value="PLX59884.1"/>
    <property type="molecule type" value="Genomic_DNA"/>
</dbReference>
<evidence type="ECO:0000256" key="3">
    <source>
        <dbReference type="ARBA" id="ARBA00021717"/>
    </source>
</evidence>
<dbReference type="PRINTS" id="PR00953">
    <property type="entry name" value="TYPE3IMRPROT"/>
</dbReference>
<dbReference type="Pfam" id="PF01311">
    <property type="entry name" value="Bac_export_1"/>
    <property type="match status" value="1"/>
</dbReference>
<keyword evidence="7 10" id="KW-0472">Membrane</keyword>
<organism evidence="11 12">
    <name type="scientific">Sedimenticola selenatireducens</name>
    <dbReference type="NCBI Taxonomy" id="191960"/>
    <lineage>
        <taxon>Bacteria</taxon>
        <taxon>Pseudomonadati</taxon>
        <taxon>Pseudomonadota</taxon>
        <taxon>Gammaproteobacteria</taxon>
        <taxon>Chromatiales</taxon>
        <taxon>Sedimenticolaceae</taxon>
        <taxon>Sedimenticola</taxon>
    </lineage>
</organism>
<keyword evidence="5 10" id="KW-0812">Transmembrane</keyword>
<dbReference type="GO" id="GO:0005886">
    <property type="term" value="C:plasma membrane"/>
    <property type="evidence" value="ECO:0007669"/>
    <property type="project" value="UniProtKB-SubCell"/>
</dbReference>
<evidence type="ECO:0000256" key="8">
    <source>
        <dbReference type="ARBA" id="ARBA00023143"/>
    </source>
</evidence>
<keyword evidence="11" id="KW-0282">Flagellum</keyword>
<keyword evidence="6 10" id="KW-1133">Transmembrane helix</keyword>
<evidence type="ECO:0000256" key="6">
    <source>
        <dbReference type="ARBA" id="ARBA00022989"/>
    </source>
</evidence>
<keyword evidence="11" id="KW-0966">Cell projection</keyword>
<dbReference type="PANTHER" id="PTHR30065">
    <property type="entry name" value="FLAGELLAR BIOSYNTHETIC PROTEIN FLIR"/>
    <property type="match status" value="1"/>
</dbReference>
<comment type="function">
    <text evidence="1 10">Role in flagellar biosynthesis.</text>
</comment>
<feature type="transmembrane region" description="Helical" evidence="10">
    <location>
        <begin position="126"/>
        <end position="147"/>
    </location>
</feature>
<evidence type="ECO:0000313" key="11">
    <source>
        <dbReference type="EMBL" id="PLX59884.1"/>
    </source>
</evidence>
<feature type="transmembrane region" description="Helical" evidence="10">
    <location>
        <begin position="184"/>
        <end position="205"/>
    </location>
</feature>
<evidence type="ECO:0000256" key="10">
    <source>
        <dbReference type="RuleBase" id="RU362071"/>
    </source>
</evidence>
<dbReference type="RefSeq" id="WP_273440912.1">
    <property type="nucleotide sequence ID" value="NZ_PKUN01000030.1"/>
</dbReference>
<gene>
    <name evidence="11" type="primary">fliR</name>
    <name evidence="11" type="ORF">C0630_18440</name>
</gene>
<feature type="transmembrane region" description="Helical" evidence="10">
    <location>
        <begin position="12"/>
        <end position="32"/>
    </location>
</feature>
<proteinExistence type="inferred from homology"/>
<dbReference type="PANTHER" id="PTHR30065:SF8">
    <property type="entry name" value="FLAGELLAR BIOSYNTHETIC PROTEIN FLIR"/>
    <property type="match status" value="1"/>
</dbReference>
<dbReference type="InterPro" id="IPR002010">
    <property type="entry name" value="T3SS_IM_R"/>
</dbReference>
<keyword evidence="4 10" id="KW-1003">Cell membrane</keyword>
<dbReference type="GO" id="GO:0009425">
    <property type="term" value="C:bacterial-type flagellum basal body"/>
    <property type="evidence" value="ECO:0007669"/>
    <property type="project" value="UniProtKB-SubCell"/>
</dbReference>
<dbReference type="InterPro" id="IPR006303">
    <property type="entry name" value="FliR"/>
</dbReference>
<feature type="transmembrane region" description="Helical" evidence="10">
    <location>
        <begin position="39"/>
        <end position="58"/>
    </location>
</feature>
<evidence type="ECO:0000256" key="2">
    <source>
        <dbReference type="ARBA" id="ARBA00009772"/>
    </source>
</evidence>
<feature type="transmembrane region" description="Helical" evidence="10">
    <location>
        <begin position="211"/>
        <end position="233"/>
    </location>
</feature>
<reference evidence="11 12" key="1">
    <citation type="submission" date="2017-11" db="EMBL/GenBank/DDBJ databases">
        <title>Genome-resolved metagenomics identifies genetic mobility, metabolic interactions, and unexpected diversity in perchlorate-reducing communities.</title>
        <authorList>
            <person name="Barnum T.P."/>
            <person name="Figueroa I.A."/>
            <person name="Carlstrom C.I."/>
            <person name="Lucas L.N."/>
            <person name="Engelbrektson A.L."/>
            <person name="Coates J.D."/>
        </authorList>
    </citation>
    <scope>NUCLEOTIDE SEQUENCE [LARGE SCALE GENOMIC DNA]</scope>
    <source>
        <strain evidence="11">BM301</strain>
    </source>
</reference>
<sequence>MLFTDTQLQTWLAAFFWPFVRIGALMVSAPVFSSRQTPLLYRIGFVLVLTCVLVPVIPPSPVVDAFSDEAFIILLQQILIGVVMGFILQMVFAALIFGGQVIAYSMGLGVASMVDPQNGVQVPVVSQFYLILATLLFLVLNGHLVLIEMLAQSFHTFPVAMTGISQNGLSEIIGWASRMFNAGLLMALPVVAALLLVNLGMGVIGRAAPQLNIFAVGFPMSILIGFMLLWITLPDVMSNFAELLEEGLALIQHLLLIAG</sequence>
<dbReference type="GO" id="GO:0044780">
    <property type="term" value="P:bacterial-type flagellum assembly"/>
    <property type="evidence" value="ECO:0007669"/>
    <property type="project" value="UniProtKB-UniRule"/>
</dbReference>